<reference evidence="2 3" key="1">
    <citation type="journal article" date="2009" name="Genome Res.">
        <title>Comparative genomics of protoploid Saccharomycetaceae.</title>
        <authorList>
            <consortium name="The Genolevures Consortium"/>
            <person name="Souciet J.-L."/>
            <person name="Dujon B."/>
            <person name="Gaillardin C."/>
            <person name="Johnston M."/>
            <person name="Baret P.V."/>
            <person name="Cliften P."/>
            <person name="Sherman D.J."/>
            <person name="Weissenbach J."/>
            <person name="Westhof E."/>
            <person name="Wincker P."/>
            <person name="Jubin C."/>
            <person name="Poulain J."/>
            <person name="Barbe V."/>
            <person name="Segurens B."/>
            <person name="Artiguenave F."/>
            <person name="Anthouard V."/>
            <person name="Vacherie B."/>
            <person name="Val M.-E."/>
            <person name="Fulton R.S."/>
            <person name="Minx P."/>
            <person name="Wilson R."/>
            <person name="Durrens P."/>
            <person name="Jean G."/>
            <person name="Marck C."/>
            <person name="Martin T."/>
            <person name="Nikolski M."/>
            <person name="Rolland T."/>
            <person name="Seret M.-L."/>
            <person name="Casaregola S."/>
            <person name="Despons L."/>
            <person name="Fairhead C."/>
            <person name="Fischer G."/>
            <person name="Lafontaine I."/>
            <person name="Leh V."/>
            <person name="Lemaire M."/>
            <person name="de Montigny J."/>
            <person name="Neuveglise C."/>
            <person name="Thierry A."/>
            <person name="Blanc-Lenfle I."/>
            <person name="Bleykasten C."/>
            <person name="Diffels J."/>
            <person name="Fritsch E."/>
            <person name="Frangeul L."/>
            <person name="Goeffon A."/>
            <person name="Jauniaux N."/>
            <person name="Kachouri-Lafond R."/>
            <person name="Payen C."/>
            <person name="Potier S."/>
            <person name="Pribylova L."/>
            <person name="Ozanne C."/>
            <person name="Richard G.-F."/>
            <person name="Sacerdot C."/>
            <person name="Straub M.-L."/>
            <person name="Talla E."/>
        </authorList>
    </citation>
    <scope>NUCLEOTIDE SEQUENCE [LARGE SCALE GENOMIC DNA]</scope>
    <source>
        <strain evidence="2 3">ATCC 2623 / CBS 732 / BCRC 21506 / NBRC 1130 / NCYC 568 / NRRL Y-229</strain>
    </source>
</reference>
<dbReference type="InParanoid" id="C5DP31"/>
<evidence type="ECO:0000256" key="1">
    <source>
        <dbReference type="SAM" id="Phobius"/>
    </source>
</evidence>
<protein>
    <submittedName>
        <fullName evidence="2">ZYRO0A13816p</fullName>
    </submittedName>
</protein>
<dbReference type="Proteomes" id="UP000008536">
    <property type="component" value="Chromosome A"/>
</dbReference>
<proteinExistence type="predicted"/>
<dbReference type="KEGG" id="zro:ZYRO0A13816g"/>
<feature type="transmembrane region" description="Helical" evidence="1">
    <location>
        <begin position="60"/>
        <end position="80"/>
    </location>
</feature>
<gene>
    <name evidence="2" type="ordered locus">ZYRO0A13816g</name>
</gene>
<dbReference type="RefSeq" id="XP_002494955.1">
    <property type="nucleotide sequence ID" value="XM_002494910.1"/>
</dbReference>
<dbReference type="HOGENOM" id="CLU_062892_1_0_1"/>
<dbReference type="AlphaFoldDB" id="C5DP31"/>
<evidence type="ECO:0000313" key="3">
    <source>
        <dbReference type="Proteomes" id="UP000008536"/>
    </source>
</evidence>
<organism evidence="2 3">
    <name type="scientific">Zygosaccharomyces rouxii (strain ATCC 2623 / CBS 732 / NBRC 1130 / NCYC 568 / NRRL Y-229)</name>
    <dbReference type="NCBI Taxonomy" id="559307"/>
    <lineage>
        <taxon>Eukaryota</taxon>
        <taxon>Fungi</taxon>
        <taxon>Dikarya</taxon>
        <taxon>Ascomycota</taxon>
        <taxon>Saccharomycotina</taxon>
        <taxon>Saccharomycetes</taxon>
        <taxon>Saccharomycetales</taxon>
        <taxon>Saccharomycetaceae</taxon>
        <taxon>Zygosaccharomyces</taxon>
    </lineage>
</organism>
<name>C5DP31_ZYGRC</name>
<dbReference type="InterPro" id="IPR001142">
    <property type="entry name" value="DUP/COS"/>
</dbReference>
<accession>C5DP31</accession>
<sequence>MESDKESQKPALPKDIFKNAFTWMFYEISKHRFPRVVSYVYLVIVLVEFCWNFADKNLPLGIALAVGLSGLLFGLIPAWFQYVKEHPNTKKLVQQVLESNPGVDTRKWNEIANILNPFFYRENIWRTPYFFFNGRHVQRVFKYNVLKPYLEGQFEGVADADKIQSARCYLQSLNEKFELLLKNNLPEPVLNSKLPRDTHRNKLFFYPQYLLFGFFFCCCQALIC</sequence>
<keyword evidence="1" id="KW-0812">Transmembrane</keyword>
<evidence type="ECO:0000313" key="2">
    <source>
        <dbReference type="EMBL" id="CAR26022.1"/>
    </source>
</evidence>
<feature type="transmembrane region" description="Helical" evidence="1">
    <location>
        <begin position="203"/>
        <end position="223"/>
    </location>
</feature>
<keyword evidence="3" id="KW-1185">Reference proteome</keyword>
<dbReference type="EMBL" id="CU928173">
    <property type="protein sequence ID" value="CAR26022.1"/>
    <property type="molecule type" value="Genomic_DNA"/>
</dbReference>
<feature type="transmembrane region" description="Helical" evidence="1">
    <location>
        <begin position="36"/>
        <end position="54"/>
    </location>
</feature>
<keyword evidence="1" id="KW-0472">Membrane</keyword>
<dbReference type="GeneID" id="8201587"/>
<dbReference type="FunCoup" id="C5DP31">
    <property type="interactions" value="145"/>
</dbReference>
<dbReference type="Pfam" id="PF00674">
    <property type="entry name" value="DUP"/>
    <property type="match status" value="1"/>
</dbReference>
<keyword evidence="1" id="KW-1133">Transmembrane helix</keyword>